<organism evidence="2 3">
    <name type="scientific">Ilyomonas limi</name>
    <dbReference type="NCBI Taxonomy" id="2575867"/>
    <lineage>
        <taxon>Bacteria</taxon>
        <taxon>Pseudomonadati</taxon>
        <taxon>Bacteroidota</taxon>
        <taxon>Chitinophagia</taxon>
        <taxon>Chitinophagales</taxon>
        <taxon>Chitinophagaceae</taxon>
        <taxon>Ilyomonas</taxon>
    </lineage>
</organism>
<feature type="signal peptide" evidence="1">
    <location>
        <begin position="1"/>
        <end position="23"/>
    </location>
</feature>
<evidence type="ECO:0000313" key="2">
    <source>
        <dbReference type="EMBL" id="TKK69938.1"/>
    </source>
</evidence>
<proteinExistence type="predicted"/>
<feature type="chain" id="PRO_5020283339" description="Right-handed parallel beta-helix repeat-containing protein" evidence="1">
    <location>
        <begin position="24"/>
        <end position="371"/>
    </location>
</feature>
<name>A0A4U3L487_9BACT</name>
<sequence length="371" mass="39323">MKTTHFLLMAATAMLLFVQQAHAKIWRVNSNSNYNGTSLWGDNFGGTSANPVFKQLSNANSSNLVSATAGDTLYMEGAAIDYSAATITKKLVIIGPGYLLNENPNVSNDALAARLDNIAFNTGSAGSQLIGVYVYGFYGITINVSNITIKRCRIDRSITLANAISDILVLQNFFSNSYNPNDATSAILPNFYGFPTDFVFDNNICKKTLILNSNNTVRTAQEVNNNTFDCLAISGKPSIQLNTGSFKNNILKTPTATVDINNHTNNNVSFCVSSSSTGQFGTSNNNKVITSISSIFVTSGTTDGIYQLKSGSAASNNGSDGTDRGAFGGAITNHYTLSGLAPVPVIYQLTTSGVATPASGLSVTIKARTIK</sequence>
<dbReference type="OrthoDB" id="669576at2"/>
<evidence type="ECO:0008006" key="4">
    <source>
        <dbReference type="Google" id="ProtNLM"/>
    </source>
</evidence>
<keyword evidence="3" id="KW-1185">Reference proteome</keyword>
<evidence type="ECO:0000313" key="3">
    <source>
        <dbReference type="Proteomes" id="UP000305848"/>
    </source>
</evidence>
<protein>
    <recommendedName>
        <fullName evidence="4">Right-handed parallel beta-helix repeat-containing protein</fullName>
    </recommendedName>
</protein>
<gene>
    <name evidence="2" type="ORF">FC093_07635</name>
</gene>
<reference evidence="2 3" key="1">
    <citation type="submission" date="2019-05" db="EMBL/GenBank/DDBJ databases">
        <title>Panacibacter sp. strain 17mud1-8 Genome sequencing and assembly.</title>
        <authorList>
            <person name="Chhetri G."/>
        </authorList>
    </citation>
    <scope>NUCLEOTIDE SEQUENCE [LARGE SCALE GENOMIC DNA]</scope>
    <source>
        <strain evidence="2 3">17mud1-8</strain>
    </source>
</reference>
<dbReference type="RefSeq" id="WP_137261160.1">
    <property type="nucleotide sequence ID" value="NZ_SZQL01000004.1"/>
</dbReference>
<accession>A0A4U3L487</accession>
<dbReference type="EMBL" id="SZQL01000004">
    <property type="protein sequence ID" value="TKK69938.1"/>
    <property type="molecule type" value="Genomic_DNA"/>
</dbReference>
<comment type="caution">
    <text evidence="2">The sequence shown here is derived from an EMBL/GenBank/DDBJ whole genome shotgun (WGS) entry which is preliminary data.</text>
</comment>
<dbReference type="Proteomes" id="UP000305848">
    <property type="component" value="Unassembled WGS sequence"/>
</dbReference>
<keyword evidence="1" id="KW-0732">Signal</keyword>
<evidence type="ECO:0000256" key="1">
    <source>
        <dbReference type="SAM" id="SignalP"/>
    </source>
</evidence>
<dbReference type="AlphaFoldDB" id="A0A4U3L487"/>